<name>A0A8H3BLU3_9AGAM</name>
<evidence type="ECO:0000313" key="2">
    <source>
        <dbReference type="Proteomes" id="UP000663846"/>
    </source>
</evidence>
<accession>A0A8H3BLU3</accession>
<dbReference type="Pfam" id="PF11951">
    <property type="entry name" value="Fungal_trans_2"/>
    <property type="match status" value="1"/>
</dbReference>
<gene>
    <name evidence="1" type="ORF">RDB_LOCUS156763</name>
</gene>
<dbReference type="Proteomes" id="UP000663846">
    <property type="component" value="Unassembled WGS sequence"/>
</dbReference>
<evidence type="ECO:0000313" key="1">
    <source>
        <dbReference type="EMBL" id="CAE6459090.1"/>
    </source>
</evidence>
<dbReference type="InterPro" id="IPR021858">
    <property type="entry name" value="Fun_TF"/>
</dbReference>
<evidence type="ECO:0008006" key="3">
    <source>
        <dbReference type="Google" id="ProtNLM"/>
    </source>
</evidence>
<protein>
    <recommendedName>
        <fullName evidence="3">Transcription factor domain-containing protein</fullName>
    </recommendedName>
</protein>
<sequence length="264" mass="29770">MFQAALPKFLQLAAAESSLLVEQTNGNSAISFPRTLGSPRHELARFALHDTTVSFLLGVTPLVEYAYEGTCDSEHRGFEWIHGVPIALFQIIAQVSSWRAGSRVHLDDWQTLEQRVLEWESPYAMLDKPFSPDSTNVERATVQEGWRHVLLIYIYMGICGVSSYDSRVQASADRIFRLTKTLSSSRISIHMLPHCVVAGVAARLEKHRVAIYDKLISFQDARPWYFCGAQFSQFLYHLWHGVGSAGAAVTWDDYVQSRHAVIPI</sequence>
<dbReference type="EMBL" id="CAJMWS010000691">
    <property type="protein sequence ID" value="CAE6459090.1"/>
    <property type="molecule type" value="Genomic_DNA"/>
</dbReference>
<proteinExistence type="predicted"/>
<comment type="caution">
    <text evidence="1">The sequence shown here is derived from an EMBL/GenBank/DDBJ whole genome shotgun (WGS) entry which is preliminary data.</text>
</comment>
<reference evidence="1" key="1">
    <citation type="submission" date="2021-01" db="EMBL/GenBank/DDBJ databases">
        <authorList>
            <person name="Kaushik A."/>
        </authorList>
    </citation>
    <scope>NUCLEOTIDE SEQUENCE</scope>
    <source>
        <strain evidence="1">AG1-1C</strain>
    </source>
</reference>
<organism evidence="1 2">
    <name type="scientific">Rhizoctonia solani</name>
    <dbReference type="NCBI Taxonomy" id="456999"/>
    <lineage>
        <taxon>Eukaryota</taxon>
        <taxon>Fungi</taxon>
        <taxon>Dikarya</taxon>
        <taxon>Basidiomycota</taxon>
        <taxon>Agaricomycotina</taxon>
        <taxon>Agaricomycetes</taxon>
        <taxon>Cantharellales</taxon>
        <taxon>Ceratobasidiaceae</taxon>
        <taxon>Rhizoctonia</taxon>
    </lineage>
</organism>
<dbReference type="AlphaFoldDB" id="A0A8H3BLU3"/>